<dbReference type="PROSITE" id="PS00139">
    <property type="entry name" value="THIOL_PROTEASE_CYS"/>
    <property type="match status" value="1"/>
</dbReference>
<dbReference type="SMART" id="SM00645">
    <property type="entry name" value="Pept_C1"/>
    <property type="match status" value="1"/>
</dbReference>
<keyword evidence="7" id="KW-0645">Protease</keyword>
<protein>
    <submittedName>
        <fullName evidence="7">Cathepsin L-like cysteine protease</fullName>
    </submittedName>
</protein>
<dbReference type="InterPro" id="IPR025660">
    <property type="entry name" value="Pept_his_AS"/>
</dbReference>
<dbReference type="Pfam" id="PF00112">
    <property type="entry name" value="Peptidase_C1"/>
    <property type="match status" value="1"/>
</dbReference>
<dbReference type="SMART" id="SM00848">
    <property type="entry name" value="Inhibitor_I29"/>
    <property type="match status" value="1"/>
</dbReference>
<dbReference type="PANTHER" id="PTHR12411">
    <property type="entry name" value="CYSTEINE PROTEASE FAMILY C1-RELATED"/>
    <property type="match status" value="1"/>
</dbReference>
<feature type="signal peptide" evidence="4">
    <location>
        <begin position="1"/>
        <end position="19"/>
    </location>
</feature>
<dbReference type="InterPro" id="IPR013128">
    <property type="entry name" value="Peptidase_C1A"/>
</dbReference>
<sequence>MKTAAILLVLLALAGTSLFFQENQQTSLEATAFGKFKEWKQNHNLVYSSSEDAYRFQVYFENFQFVEEFNANNSFTLGVENQFAAMTNEEFKAQFTSEIISEGYNYQQVDRNVYEAVNAPSGSVNWVSKGAVQGVQNQGVCGSCWAFSAVCSLERLYKINTGKLLSFSEQQLVSCEPKSYGCDGGWPEAAFAYSATHGLESSASYPYVQQKNGKTASCQYNSSKATKGINKSYKNVAANSPDSIYNALVKQPLSILVDASSSVFQHYGSGVINSTACGTTLNHAINVVGYSGSVWTLRNSWGTTWGEKGYARVQYSTGAGYCGMNRSASYPTN</sequence>
<dbReference type="GO" id="GO:0008234">
    <property type="term" value="F:cysteine-type peptidase activity"/>
    <property type="evidence" value="ECO:0007669"/>
    <property type="project" value="InterPro"/>
</dbReference>
<dbReference type="CDD" id="cd02248">
    <property type="entry name" value="Peptidase_C1A"/>
    <property type="match status" value="1"/>
</dbReference>
<comment type="similarity">
    <text evidence="1">Belongs to the peptidase C1 family.</text>
</comment>
<feature type="chain" id="PRO_5018638617" evidence="4">
    <location>
        <begin position="20"/>
        <end position="333"/>
    </location>
</feature>
<dbReference type="GO" id="GO:0006508">
    <property type="term" value="P:proteolysis"/>
    <property type="evidence" value="ECO:0007669"/>
    <property type="project" value="UniProtKB-KW"/>
</dbReference>
<accession>Q58HF6</accession>
<dbReference type="MEROPS" id="C01.113"/>
<evidence type="ECO:0000259" key="5">
    <source>
        <dbReference type="SMART" id="SM00645"/>
    </source>
</evidence>
<evidence type="ECO:0000256" key="1">
    <source>
        <dbReference type="ARBA" id="ARBA00008455"/>
    </source>
</evidence>
<dbReference type="AlphaFoldDB" id="Q58HF6"/>
<feature type="domain" description="Peptidase C1A papain C-terminal" evidence="5">
    <location>
        <begin position="120"/>
        <end position="332"/>
    </location>
</feature>
<dbReference type="Gene3D" id="3.90.70.10">
    <property type="entry name" value="Cysteine proteinases"/>
    <property type="match status" value="1"/>
</dbReference>
<keyword evidence="4" id="KW-0732">Signal</keyword>
<organism evidence="7">
    <name type="scientific">Uronema marinum</name>
    <name type="common">Marine ciliate</name>
    <dbReference type="NCBI Taxonomy" id="35107"/>
    <lineage>
        <taxon>Eukaryota</taxon>
        <taxon>Sar</taxon>
        <taxon>Alveolata</taxon>
        <taxon>Ciliophora</taxon>
        <taxon>Intramacronucleata</taxon>
        <taxon>Oligohymenophorea</taxon>
        <taxon>Scuticociliatia</taxon>
        <taxon>Philasterida</taxon>
        <taxon>Uronematidae</taxon>
        <taxon>Uronema</taxon>
    </lineage>
</organism>
<reference evidence="7" key="2">
    <citation type="submission" date="2016-12" db="EMBL/GenBank/DDBJ databases">
        <authorList>
            <person name="Song W.-J."/>
            <person name="Kurnit D.M."/>
        </authorList>
    </citation>
    <scope>NUCLEOTIDE SEQUENCE</scope>
</reference>
<name>Q58HF6_UROMR</name>
<dbReference type="InterPro" id="IPR039417">
    <property type="entry name" value="Peptidase_C1A_papain-like"/>
</dbReference>
<keyword evidence="2" id="KW-0865">Zymogen</keyword>
<evidence type="ECO:0000259" key="6">
    <source>
        <dbReference type="SMART" id="SM00848"/>
    </source>
</evidence>
<dbReference type="SUPFAM" id="SSF54001">
    <property type="entry name" value="Cysteine proteinases"/>
    <property type="match status" value="1"/>
</dbReference>
<dbReference type="InterPro" id="IPR038765">
    <property type="entry name" value="Papain-like_cys_pep_sf"/>
</dbReference>
<keyword evidence="3" id="KW-1015">Disulfide bond</keyword>
<keyword evidence="7" id="KW-0378">Hydrolase</keyword>
<dbReference type="InterPro" id="IPR013201">
    <property type="entry name" value="Prot_inhib_I29"/>
</dbReference>
<reference evidence="7" key="1">
    <citation type="journal article" date="2007" name="Mol. Biochem. Parasitol.">
        <title>Cloning, site-directed mutagenesis and expression of cathepsin L-like cysteine protease from Uronema marinum (Ciliophora: Scuticociliatida).</title>
        <authorList>
            <person name="Ahn S.J."/>
            <person name="Seo J.S."/>
            <person name="Kim M.S."/>
            <person name="Jeon S.J."/>
            <person name="Kim N.Y."/>
            <person name="Jang J.H."/>
            <person name="Kim K.H."/>
            <person name="Hong Y.K."/>
            <person name="Chung J.K."/>
            <person name="Lee H.H."/>
        </authorList>
    </citation>
    <scope>NUCLEOTIDE SEQUENCE</scope>
</reference>
<evidence type="ECO:0000256" key="2">
    <source>
        <dbReference type="ARBA" id="ARBA00023145"/>
    </source>
</evidence>
<dbReference type="Pfam" id="PF08246">
    <property type="entry name" value="Inhibitor_I29"/>
    <property type="match status" value="1"/>
</dbReference>
<dbReference type="InterPro" id="IPR000169">
    <property type="entry name" value="Pept_cys_AS"/>
</dbReference>
<dbReference type="SMR" id="Q58HF6"/>
<evidence type="ECO:0000256" key="3">
    <source>
        <dbReference type="ARBA" id="ARBA00023157"/>
    </source>
</evidence>
<proteinExistence type="evidence at transcript level"/>
<evidence type="ECO:0000256" key="4">
    <source>
        <dbReference type="SAM" id="SignalP"/>
    </source>
</evidence>
<dbReference type="PROSITE" id="PS00639">
    <property type="entry name" value="THIOL_PROTEASE_HIS"/>
    <property type="match status" value="1"/>
</dbReference>
<dbReference type="InterPro" id="IPR000668">
    <property type="entry name" value="Peptidase_C1A_C"/>
</dbReference>
<feature type="domain" description="Cathepsin propeptide inhibitor" evidence="6">
    <location>
        <begin position="36"/>
        <end position="91"/>
    </location>
</feature>
<dbReference type="PRINTS" id="PR00705">
    <property type="entry name" value="PAPAIN"/>
</dbReference>
<dbReference type="EMBL" id="AY950577">
    <property type="protein sequence ID" value="AAX51228.1"/>
    <property type="molecule type" value="mRNA"/>
</dbReference>
<evidence type="ECO:0000313" key="7">
    <source>
        <dbReference type="EMBL" id="AAX51228.1"/>
    </source>
</evidence>